<dbReference type="AlphaFoldDB" id="A0AAX4HJJ9"/>
<dbReference type="PROSITE" id="PS51318">
    <property type="entry name" value="TAT"/>
    <property type="match status" value="1"/>
</dbReference>
<dbReference type="InterPro" id="IPR006311">
    <property type="entry name" value="TAT_signal"/>
</dbReference>
<keyword evidence="2" id="KW-1185">Reference proteome</keyword>
<proteinExistence type="predicted"/>
<evidence type="ECO:0000313" key="2">
    <source>
        <dbReference type="Proteomes" id="UP001324634"/>
    </source>
</evidence>
<organism evidence="1 2">
    <name type="scientific">Peredibacter starrii</name>
    <dbReference type="NCBI Taxonomy" id="28202"/>
    <lineage>
        <taxon>Bacteria</taxon>
        <taxon>Pseudomonadati</taxon>
        <taxon>Bdellovibrionota</taxon>
        <taxon>Bacteriovoracia</taxon>
        <taxon>Bacteriovoracales</taxon>
        <taxon>Bacteriovoracaceae</taxon>
        <taxon>Peredibacter</taxon>
    </lineage>
</organism>
<dbReference type="EMBL" id="CP139487">
    <property type="protein sequence ID" value="WPU63376.1"/>
    <property type="molecule type" value="Genomic_DNA"/>
</dbReference>
<sequence length="483" mass="51400">MKKKHDVDDVLKPMYHEGHRLKTRRDFLAQGFLGMTAFALAPSALSLLSSSAHAAECSPAIISHLTPVIIIDLAGGGNIAGSNVMVGGAGGQMDFLANYASLGLPNDFHPSKSGQVNTEMGLAFHSGSGILQGIRNITSQGTRDKTEGAIFCSTSDDDTGNNQSNPIYWLHKAGAKGSLTQLAGTQQTDSGGNSTSPIDSINPAVAPVRITSRQEAINLVSTGNVLGSFSETKVKSILNAASRISERKLAGFSRRSLPEQVQALVACGFSESSDQLYRVKSTDVDPNNDTDSQTIFNKINNQDVRNRSRAITKLVLEGRIGVGTITLGGFDYHDGTRTTGDTKDFELGQLMGAIMELAAVKDTDVVIYVLTDGGVAAGGTVDGSGKFIWSGDSGQRSSTFMMVYKKDGRPGLRTTKRQIGYFKANGAVEGSALLTSNSVVTTSKAMVANYLALHGLEGNFENVVGDDPFRNNLDRYLVFDKLR</sequence>
<dbReference type="KEGG" id="psti:SOO65_11830"/>
<gene>
    <name evidence="1" type="ORF">SOO65_11830</name>
</gene>
<reference evidence="1 2" key="1">
    <citation type="submission" date="2023-11" db="EMBL/GenBank/DDBJ databases">
        <title>Peredibacter starrii A3.12.</title>
        <authorList>
            <person name="Mitchell R.J."/>
        </authorList>
    </citation>
    <scope>NUCLEOTIDE SEQUENCE [LARGE SCALE GENOMIC DNA]</scope>
    <source>
        <strain evidence="1 2">A3.12</strain>
    </source>
</reference>
<protein>
    <recommendedName>
        <fullName evidence="3">General secretion pathway protein GspF</fullName>
    </recommendedName>
</protein>
<evidence type="ECO:0000313" key="1">
    <source>
        <dbReference type="EMBL" id="WPU63376.1"/>
    </source>
</evidence>
<accession>A0AAX4HJJ9</accession>
<evidence type="ECO:0008006" key="3">
    <source>
        <dbReference type="Google" id="ProtNLM"/>
    </source>
</evidence>
<name>A0AAX4HJJ9_9BACT</name>
<dbReference type="Proteomes" id="UP001324634">
    <property type="component" value="Chromosome"/>
</dbReference>
<dbReference type="RefSeq" id="WP_321389970.1">
    <property type="nucleotide sequence ID" value="NZ_CP139487.1"/>
</dbReference>